<name>A0AAU9FA15_DROMD</name>
<dbReference type="Gene3D" id="3.30.60.30">
    <property type="match status" value="1"/>
</dbReference>
<dbReference type="EMBL" id="AP029263">
    <property type="protein sequence ID" value="BFF92531.1"/>
    <property type="molecule type" value="Genomic_DNA"/>
</dbReference>
<sequence>MDLQMISTYIRLSFLLVLFVGALHLSTAQTRSCARTCNVLYRCSPYYKELVYAVVDGVCRVYQNGCIFGNENCTRVNQCQSPLSSTSAEKCKEFCPRRCPRGGQEVCGWFPFINSNGENSDRYIAFANRCLLDQYSCQNNIAYAYEPTLGPCP</sequence>
<proteinExistence type="predicted"/>
<protein>
    <submittedName>
        <fullName evidence="2">Salivary glue protein Sgs-5-like</fullName>
    </submittedName>
</protein>
<gene>
    <name evidence="2" type="ORF">DMAD_10568</name>
</gene>
<reference evidence="2 3" key="1">
    <citation type="submission" date="2024-02" db="EMBL/GenBank/DDBJ databases">
        <title>A chromosome-level genome assembly of Drosophila madeirensis, a fruit fly species endemic to Madeira island.</title>
        <authorList>
            <person name="Tomihara K."/>
            <person name="Llopart A."/>
            <person name="Yamamoto D."/>
        </authorList>
    </citation>
    <scope>NUCLEOTIDE SEQUENCE [LARGE SCALE GENOMIC DNA]</scope>
    <source>
        <strain evidence="2 3">RF1</strain>
    </source>
</reference>
<organism evidence="2 3">
    <name type="scientific">Drosophila madeirensis</name>
    <name type="common">Fruit fly</name>
    <dbReference type="NCBI Taxonomy" id="30013"/>
    <lineage>
        <taxon>Eukaryota</taxon>
        <taxon>Metazoa</taxon>
        <taxon>Ecdysozoa</taxon>
        <taxon>Arthropoda</taxon>
        <taxon>Hexapoda</taxon>
        <taxon>Insecta</taxon>
        <taxon>Pterygota</taxon>
        <taxon>Neoptera</taxon>
        <taxon>Endopterygota</taxon>
        <taxon>Diptera</taxon>
        <taxon>Brachycera</taxon>
        <taxon>Muscomorpha</taxon>
        <taxon>Ephydroidea</taxon>
        <taxon>Drosophilidae</taxon>
        <taxon>Drosophila</taxon>
        <taxon>Sophophora</taxon>
    </lineage>
</organism>
<dbReference type="Proteomes" id="UP001500889">
    <property type="component" value="Chromosome O"/>
</dbReference>
<dbReference type="AlphaFoldDB" id="A0AAU9FA15"/>
<feature type="signal peptide" evidence="1">
    <location>
        <begin position="1"/>
        <end position="28"/>
    </location>
</feature>
<evidence type="ECO:0000313" key="3">
    <source>
        <dbReference type="Proteomes" id="UP001500889"/>
    </source>
</evidence>
<evidence type="ECO:0000313" key="2">
    <source>
        <dbReference type="EMBL" id="BFF92531.1"/>
    </source>
</evidence>
<accession>A0AAU9FA15</accession>
<keyword evidence="1" id="KW-0732">Signal</keyword>
<evidence type="ECO:0000256" key="1">
    <source>
        <dbReference type="SAM" id="SignalP"/>
    </source>
</evidence>
<feature type="chain" id="PRO_5043560747" evidence="1">
    <location>
        <begin position="29"/>
        <end position="153"/>
    </location>
</feature>
<keyword evidence="3" id="KW-1185">Reference proteome</keyword>